<dbReference type="GeneID" id="16070554"/>
<dbReference type="InParanoid" id="F2ULD9"/>
<dbReference type="PANTHER" id="PTHR48261:SF2">
    <property type="entry name" value="ACETYLGLUCOSAMINYLTRANSFERASE"/>
    <property type="match status" value="1"/>
</dbReference>
<sequence length="762" mass="86240">MRLWLRIASIGVAALVVLALVRLFTLSETDSGVSAAFLFNFHSKHVADAALHDLRKQQRHQQQHQYRELVADTGYTLHVPVESLAEAQRLVRRLNDDIKTTSKNPSSDGGSKSSASNDDDALHLVFYPLDAAAADDAAAQSSSQAAPVLSTSPLALSPTIGTATVGDVPSLIDMLSCGPQIEAEPGPQHAGAVYHALEEERDICRTHSHNNHFLWLVSDVDTIKQEQPAPGSRFNRDLVQNLLAMVHRFYPAYSPPVETLMGFSLAQPTFEQHTLGYRPVHPKMRQTNNFYTLQQPQTRGGMYHMPAISQYVRWYEARCRVLSPLPCSLNAHGEGSGLAALHFIEQGFFHMMTEVKLTLVYPPIDIGSTLLHTPPSSAPLNWPPQDQQQQQQQQQQRERRNAGESVRPSVVVSYQQLQHMLARVVPSELPVYNARRTYLHNGPARLFARDTEVLGRCTMVITVYDRYADVLNRLLFYHDSLNLRDIVVVWNAVNQPPVPVPAHDFYVPIQVLRQSRNSMNNRFRPLPPSERGPHSDCIVNMDDDWNMPHQVLFHGVRLWHHLYRDRLVGVIKLGRLHGRDEFDKSKWVYLKNTSMPQSMVLPSGMVYDAKYMHMYTHEVPAALREHVDNTINCDDLLMNFAVANRTKLPPAFVATKGVRRVDVIKQLGLDKGLWRRSKHYEDRDNCLNLFANAYGGMPLRYTTVQHVIDDHLGNPFPQRFNMDVENADSDEVVCTRCTDEKAVDDCVRCARRMPGTKPPPKQ</sequence>
<evidence type="ECO:0000256" key="2">
    <source>
        <dbReference type="ARBA" id="ARBA00022679"/>
    </source>
</evidence>
<dbReference type="GO" id="GO:0016020">
    <property type="term" value="C:membrane"/>
    <property type="evidence" value="ECO:0007669"/>
    <property type="project" value="UniProtKB-SubCell"/>
</dbReference>
<feature type="compositionally biased region" description="Low complexity" evidence="5">
    <location>
        <begin position="102"/>
        <end position="116"/>
    </location>
</feature>
<dbReference type="PANTHER" id="PTHR48261">
    <property type="entry name" value="ACETYLGLUCOSAMINYLTRANSFERASE"/>
    <property type="match status" value="1"/>
</dbReference>
<evidence type="ECO:0000256" key="4">
    <source>
        <dbReference type="ARBA" id="ARBA00023157"/>
    </source>
</evidence>
<evidence type="ECO:0000259" key="6">
    <source>
        <dbReference type="Pfam" id="PF09258"/>
    </source>
</evidence>
<dbReference type="InterPro" id="IPR029044">
    <property type="entry name" value="Nucleotide-diphossugar_trans"/>
</dbReference>
<dbReference type="Proteomes" id="UP000007799">
    <property type="component" value="Unassembled WGS sequence"/>
</dbReference>
<accession>F2ULD9</accession>
<keyword evidence="4" id="KW-1015">Disulfide bond</keyword>
<evidence type="ECO:0000256" key="5">
    <source>
        <dbReference type="SAM" id="MobiDB-lite"/>
    </source>
</evidence>
<dbReference type="InterPro" id="IPR004263">
    <property type="entry name" value="Exostosin"/>
</dbReference>
<keyword evidence="7" id="KW-0812">Transmembrane</keyword>
<feature type="domain" description="Glycosyl transferase 64" evidence="6">
    <location>
        <begin position="458"/>
        <end position="705"/>
    </location>
</feature>
<evidence type="ECO:0000256" key="1">
    <source>
        <dbReference type="ARBA" id="ARBA00004370"/>
    </source>
</evidence>
<dbReference type="InterPro" id="IPR015338">
    <property type="entry name" value="GT64_dom"/>
</dbReference>
<dbReference type="SUPFAM" id="SSF53448">
    <property type="entry name" value="Nucleotide-diphospho-sugar transferases"/>
    <property type="match status" value="1"/>
</dbReference>
<comment type="subcellular location">
    <subcellularLocation>
        <location evidence="1">Membrane</location>
    </subcellularLocation>
</comment>
<feature type="region of interest" description="Disordered" evidence="5">
    <location>
        <begin position="96"/>
        <end position="117"/>
    </location>
</feature>
<evidence type="ECO:0000256" key="3">
    <source>
        <dbReference type="ARBA" id="ARBA00023136"/>
    </source>
</evidence>
<dbReference type="GO" id="GO:0016757">
    <property type="term" value="F:glycosyltransferase activity"/>
    <property type="evidence" value="ECO:0007669"/>
    <property type="project" value="InterPro"/>
</dbReference>
<keyword evidence="8" id="KW-1185">Reference proteome</keyword>
<feature type="region of interest" description="Disordered" evidence="5">
    <location>
        <begin position="375"/>
        <end position="407"/>
    </location>
</feature>
<dbReference type="KEGG" id="sre:PTSG_09573"/>
<proteinExistence type="predicted"/>
<gene>
    <name evidence="7" type="ORF">PTSG_09573</name>
</gene>
<dbReference type="Pfam" id="PF09258">
    <property type="entry name" value="Glyco_transf_64"/>
    <property type="match status" value="1"/>
</dbReference>
<feature type="compositionally biased region" description="Low complexity" evidence="5">
    <location>
        <begin position="385"/>
        <end position="395"/>
    </location>
</feature>
<evidence type="ECO:0000313" key="7">
    <source>
        <dbReference type="EMBL" id="EGD77938.1"/>
    </source>
</evidence>
<evidence type="ECO:0000313" key="8">
    <source>
        <dbReference type="Proteomes" id="UP000007799"/>
    </source>
</evidence>
<keyword evidence="3" id="KW-0472">Membrane</keyword>
<keyword evidence="2 7" id="KW-0808">Transferase</keyword>
<dbReference type="RefSeq" id="XP_004990001.1">
    <property type="nucleotide sequence ID" value="XM_004989944.1"/>
</dbReference>
<dbReference type="eggNOG" id="KOG2264">
    <property type="taxonomic scope" value="Eukaryota"/>
</dbReference>
<dbReference type="Gene3D" id="3.90.550.10">
    <property type="entry name" value="Spore Coat Polysaccharide Biosynthesis Protein SpsA, Chain A"/>
    <property type="match status" value="1"/>
</dbReference>
<protein>
    <submittedName>
        <fullName evidence="7">ER-resident type II transmembrane glycosyltransferase</fullName>
    </submittedName>
</protein>
<dbReference type="OrthoDB" id="2014201at2759"/>
<name>F2ULD9_SALR5</name>
<dbReference type="EMBL" id="GL832980">
    <property type="protein sequence ID" value="EGD77938.1"/>
    <property type="molecule type" value="Genomic_DNA"/>
</dbReference>
<dbReference type="AlphaFoldDB" id="F2ULD9"/>
<organism evidence="8">
    <name type="scientific">Salpingoeca rosetta (strain ATCC 50818 / BSB-021)</name>
    <dbReference type="NCBI Taxonomy" id="946362"/>
    <lineage>
        <taxon>Eukaryota</taxon>
        <taxon>Choanoflagellata</taxon>
        <taxon>Craspedida</taxon>
        <taxon>Salpingoecidae</taxon>
        <taxon>Salpingoeca</taxon>
    </lineage>
</organism>
<reference evidence="7" key="1">
    <citation type="submission" date="2009-08" db="EMBL/GenBank/DDBJ databases">
        <title>Annotation of Salpingoeca rosetta.</title>
        <authorList>
            <consortium name="The Broad Institute Genome Sequencing Platform"/>
            <person name="Russ C."/>
            <person name="Cuomo C."/>
            <person name="Burger G."/>
            <person name="Gray M.W."/>
            <person name="Holland P.W.H."/>
            <person name="King N."/>
            <person name="Lang F.B.F."/>
            <person name="Roger A.J."/>
            <person name="Ruiz-Trillo I."/>
            <person name="Young S.K."/>
            <person name="Zeng Q."/>
            <person name="Gargeya S."/>
            <person name="Alvarado L."/>
            <person name="Berlin A."/>
            <person name="Chapman S.B."/>
            <person name="Chen Z."/>
            <person name="Freedman E."/>
            <person name="Gellesch M."/>
            <person name="Goldberg J."/>
            <person name="Griggs A."/>
            <person name="Gujja S."/>
            <person name="Heilman E."/>
            <person name="Heiman D."/>
            <person name="Howarth C."/>
            <person name="Mehta T."/>
            <person name="Neiman D."/>
            <person name="Pearson M."/>
            <person name="Roberts A."/>
            <person name="Saif S."/>
            <person name="Shea T."/>
            <person name="Shenoy N."/>
            <person name="Sisk P."/>
            <person name="Stolte C."/>
            <person name="Sykes S."/>
            <person name="White J."/>
            <person name="Yandava C."/>
            <person name="Haas B."/>
            <person name="Nusbaum C."/>
            <person name="Birren B."/>
        </authorList>
    </citation>
    <scope>NUCLEOTIDE SEQUENCE [LARGE SCALE GENOMIC DNA]</scope>
    <source>
        <strain evidence="7">ATCC 50818</strain>
    </source>
</reference>